<reference evidence="2 3" key="1">
    <citation type="journal article" date="2016" name="Nat. Commun.">
        <title>Thousands of microbial genomes shed light on interconnected biogeochemical processes in an aquifer system.</title>
        <authorList>
            <person name="Anantharaman K."/>
            <person name="Brown C.T."/>
            <person name="Hug L.A."/>
            <person name="Sharon I."/>
            <person name="Castelle C.J."/>
            <person name="Probst A.J."/>
            <person name="Thomas B.C."/>
            <person name="Singh A."/>
            <person name="Wilkins M.J."/>
            <person name="Karaoz U."/>
            <person name="Brodie E.L."/>
            <person name="Williams K.H."/>
            <person name="Hubbard S.S."/>
            <person name="Banfield J.F."/>
        </authorList>
    </citation>
    <scope>NUCLEOTIDE SEQUENCE [LARGE SCALE GENOMIC DNA]</scope>
</reference>
<sequence>MRFNVLEAFLGVNGALGELELAIHEKVAELSPSLPEREAKVLSLRLGIGAFVEPHTQGEVADELGITRELVKLLERKALSRLLKDIRPEIINHVERMLTIPSSRAEKRSS</sequence>
<accession>A0A1G2G243</accession>
<dbReference type="InterPro" id="IPR007630">
    <property type="entry name" value="RNA_pol_sigma70_r4"/>
</dbReference>
<dbReference type="Proteomes" id="UP000177480">
    <property type="component" value="Unassembled WGS sequence"/>
</dbReference>
<protein>
    <recommendedName>
        <fullName evidence="1">RNA polymerase sigma-70 region 4 domain-containing protein</fullName>
    </recommendedName>
</protein>
<dbReference type="GO" id="GO:0006352">
    <property type="term" value="P:DNA-templated transcription initiation"/>
    <property type="evidence" value="ECO:0007669"/>
    <property type="project" value="InterPro"/>
</dbReference>
<feature type="domain" description="RNA polymerase sigma-70 region 4" evidence="1">
    <location>
        <begin position="33"/>
        <end position="82"/>
    </location>
</feature>
<dbReference type="InterPro" id="IPR000943">
    <property type="entry name" value="RNA_pol_sigma70"/>
</dbReference>
<evidence type="ECO:0000313" key="3">
    <source>
        <dbReference type="Proteomes" id="UP000177480"/>
    </source>
</evidence>
<proteinExistence type="predicted"/>
<evidence type="ECO:0000313" key="2">
    <source>
        <dbReference type="EMBL" id="OGZ44366.1"/>
    </source>
</evidence>
<dbReference type="PRINTS" id="PR00046">
    <property type="entry name" value="SIGMA70FCT"/>
</dbReference>
<organism evidence="2 3">
    <name type="scientific">Candidatus Ryanbacteria bacterium RIFCSPHIGHO2_01_FULL_45_22</name>
    <dbReference type="NCBI Taxonomy" id="1802114"/>
    <lineage>
        <taxon>Bacteria</taxon>
        <taxon>Candidatus Ryaniibacteriota</taxon>
    </lineage>
</organism>
<dbReference type="Pfam" id="PF04545">
    <property type="entry name" value="Sigma70_r4"/>
    <property type="match status" value="1"/>
</dbReference>
<comment type="caution">
    <text evidence="2">The sequence shown here is derived from an EMBL/GenBank/DDBJ whole genome shotgun (WGS) entry which is preliminary data.</text>
</comment>
<dbReference type="GO" id="GO:0003700">
    <property type="term" value="F:DNA-binding transcription factor activity"/>
    <property type="evidence" value="ECO:0007669"/>
    <property type="project" value="InterPro"/>
</dbReference>
<gene>
    <name evidence="2" type="ORF">A2719_04895</name>
</gene>
<dbReference type="AlphaFoldDB" id="A0A1G2G243"/>
<evidence type="ECO:0000259" key="1">
    <source>
        <dbReference type="Pfam" id="PF04545"/>
    </source>
</evidence>
<dbReference type="EMBL" id="MHNK01000004">
    <property type="protein sequence ID" value="OGZ44366.1"/>
    <property type="molecule type" value="Genomic_DNA"/>
</dbReference>
<dbReference type="Gene3D" id="1.10.10.10">
    <property type="entry name" value="Winged helix-like DNA-binding domain superfamily/Winged helix DNA-binding domain"/>
    <property type="match status" value="1"/>
</dbReference>
<dbReference type="InterPro" id="IPR036388">
    <property type="entry name" value="WH-like_DNA-bd_sf"/>
</dbReference>
<dbReference type="InterPro" id="IPR013324">
    <property type="entry name" value="RNA_pol_sigma_r3/r4-like"/>
</dbReference>
<name>A0A1G2G243_9BACT</name>
<dbReference type="SUPFAM" id="SSF88659">
    <property type="entry name" value="Sigma3 and sigma4 domains of RNA polymerase sigma factors"/>
    <property type="match status" value="1"/>
</dbReference>